<dbReference type="PIRSF" id="PIRSF003092">
    <property type="entry name" value="MinD"/>
    <property type="match status" value="1"/>
</dbReference>
<dbReference type="SUPFAM" id="SSF52540">
    <property type="entry name" value="P-loop containing nucleoside triphosphate hydrolases"/>
    <property type="match status" value="1"/>
</dbReference>
<evidence type="ECO:0000313" key="3">
    <source>
        <dbReference type="EMBL" id="MFC7745815.1"/>
    </source>
</evidence>
<dbReference type="Proteomes" id="UP001596620">
    <property type="component" value="Unassembled WGS sequence"/>
</dbReference>
<keyword evidence="2" id="KW-0067">ATP-binding</keyword>
<dbReference type="CDD" id="cd02038">
    <property type="entry name" value="FlhG-like"/>
    <property type="match status" value="1"/>
</dbReference>
<sequence length="289" mass="32221">MTGDQASKLRQKLADNQSERTARTIAIASGKGGAGKSNVALNFSLDLLHHDKKVLLFDLDIGMGNLDILLGLDPKATIIDMFANRSAIQDIIETGPLGLAYVAGGSALNDFFRLGTEEQDYFFQAFDDVTYLYDYIIFDMGAGASEETMTFVMASDECMVVANPEPTSITDAYGLIKHIVHSRWNMPISLIMNRSPSVKNGRKALVRFQRVVQQFLNHHIRLLGTLPDDRTVSDAVLQQVPYILLNDKAAVSRAMRKLTSDYLRDDTTNEQLSRSFVQKLKMFMSGDKR</sequence>
<dbReference type="RefSeq" id="WP_382357368.1">
    <property type="nucleotide sequence ID" value="NZ_JBHTGR010000001.1"/>
</dbReference>
<comment type="caution">
    <text evidence="3">The sequence shown here is derived from an EMBL/GenBank/DDBJ whole genome shotgun (WGS) entry which is preliminary data.</text>
</comment>
<protein>
    <submittedName>
        <fullName evidence="3">MinD/ParA family protein</fullName>
    </submittedName>
</protein>
<reference evidence="4" key="1">
    <citation type="journal article" date="2019" name="Int. J. Syst. Evol. Microbiol.">
        <title>The Global Catalogue of Microorganisms (GCM) 10K type strain sequencing project: providing services to taxonomists for standard genome sequencing and annotation.</title>
        <authorList>
            <consortium name="The Broad Institute Genomics Platform"/>
            <consortium name="The Broad Institute Genome Sequencing Center for Infectious Disease"/>
            <person name="Wu L."/>
            <person name="Ma J."/>
        </authorList>
    </citation>
    <scope>NUCLEOTIDE SEQUENCE [LARGE SCALE GENOMIC DNA]</scope>
    <source>
        <strain evidence="4">JCM 30234</strain>
    </source>
</reference>
<keyword evidence="4" id="KW-1185">Reference proteome</keyword>
<proteinExistence type="predicted"/>
<dbReference type="EMBL" id="JBHTGR010000001">
    <property type="protein sequence ID" value="MFC7745815.1"/>
    <property type="molecule type" value="Genomic_DNA"/>
</dbReference>
<dbReference type="Gene3D" id="3.40.50.300">
    <property type="entry name" value="P-loop containing nucleotide triphosphate hydrolases"/>
    <property type="match status" value="1"/>
</dbReference>
<organism evidence="3 4">
    <name type="scientific">Lentibacillus kimchii</name>
    <dbReference type="NCBI Taxonomy" id="1542911"/>
    <lineage>
        <taxon>Bacteria</taxon>
        <taxon>Bacillati</taxon>
        <taxon>Bacillota</taxon>
        <taxon>Bacilli</taxon>
        <taxon>Bacillales</taxon>
        <taxon>Bacillaceae</taxon>
        <taxon>Lentibacillus</taxon>
    </lineage>
</organism>
<dbReference type="Pfam" id="PF10609">
    <property type="entry name" value="ParA"/>
    <property type="match status" value="1"/>
</dbReference>
<evidence type="ECO:0000256" key="1">
    <source>
        <dbReference type="ARBA" id="ARBA00022741"/>
    </source>
</evidence>
<dbReference type="InterPro" id="IPR050625">
    <property type="entry name" value="ParA/MinD_ATPase"/>
</dbReference>
<gene>
    <name evidence="3" type="ORF">ACFQU8_00985</name>
</gene>
<accession>A0ABW2URE4</accession>
<keyword evidence="1" id="KW-0547">Nucleotide-binding</keyword>
<dbReference type="InterPro" id="IPR033875">
    <property type="entry name" value="FlhG"/>
</dbReference>
<dbReference type="InterPro" id="IPR033756">
    <property type="entry name" value="YlxH/NBP35"/>
</dbReference>
<dbReference type="InterPro" id="IPR027417">
    <property type="entry name" value="P-loop_NTPase"/>
</dbReference>
<dbReference type="PANTHER" id="PTHR43384">
    <property type="entry name" value="SEPTUM SITE-DETERMINING PROTEIN MIND HOMOLOG, CHLOROPLASTIC-RELATED"/>
    <property type="match status" value="1"/>
</dbReference>
<dbReference type="InterPro" id="IPR025501">
    <property type="entry name" value="MinD_FleN"/>
</dbReference>
<evidence type="ECO:0000313" key="4">
    <source>
        <dbReference type="Proteomes" id="UP001596620"/>
    </source>
</evidence>
<dbReference type="PANTHER" id="PTHR43384:SF4">
    <property type="entry name" value="CELLULOSE BIOSYNTHESIS PROTEIN BCSQ-RELATED"/>
    <property type="match status" value="1"/>
</dbReference>
<name>A0ABW2URE4_9BACI</name>
<evidence type="ECO:0000256" key="2">
    <source>
        <dbReference type="ARBA" id="ARBA00022840"/>
    </source>
</evidence>